<reference evidence="2 3" key="1">
    <citation type="submission" date="2020-07" db="EMBL/GenBank/DDBJ databases">
        <title>Novel species isolated from subtropical streams in China.</title>
        <authorList>
            <person name="Lu H."/>
        </authorList>
    </citation>
    <scope>NUCLEOTIDE SEQUENCE [LARGE SCALE GENOMIC DNA]</scope>
    <source>
        <strain evidence="2 3">LX47W</strain>
    </source>
</reference>
<evidence type="ECO:0000313" key="2">
    <source>
        <dbReference type="EMBL" id="MBA5686333.1"/>
    </source>
</evidence>
<dbReference type="SUPFAM" id="SSF55729">
    <property type="entry name" value="Acyl-CoA N-acyltransferases (Nat)"/>
    <property type="match status" value="1"/>
</dbReference>
<organism evidence="2 3">
    <name type="scientific">Rugamonas apoptosis</name>
    <dbReference type="NCBI Taxonomy" id="2758570"/>
    <lineage>
        <taxon>Bacteria</taxon>
        <taxon>Pseudomonadati</taxon>
        <taxon>Pseudomonadota</taxon>
        <taxon>Betaproteobacteria</taxon>
        <taxon>Burkholderiales</taxon>
        <taxon>Oxalobacteraceae</taxon>
        <taxon>Telluria group</taxon>
        <taxon>Rugamonas</taxon>
    </lineage>
</organism>
<dbReference type="Gene3D" id="3.40.630.30">
    <property type="match status" value="1"/>
</dbReference>
<proteinExistence type="predicted"/>
<feature type="domain" description="N-acetyltransferase" evidence="1">
    <location>
        <begin position="76"/>
        <end position="222"/>
    </location>
</feature>
<keyword evidence="2" id="KW-0808">Transferase</keyword>
<gene>
    <name evidence="2" type="ORF">H3H39_04615</name>
</gene>
<dbReference type="RefSeq" id="WP_182152136.1">
    <property type="nucleotide sequence ID" value="NZ_JACEZU010000002.1"/>
</dbReference>
<dbReference type="Proteomes" id="UP000573499">
    <property type="component" value="Unassembled WGS sequence"/>
</dbReference>
<name>A0A7W2F739_9BURK</name>
<sequence length="222" mass="25325">MDLLSRRFRLTTAHTAMYFVPDMITKFLRRFGFTSKVSSNKKSHKSHPDFSIIPAVYTDAAFLTNAYLSAASDGAVASQPNTDEYISRSIAVSQRELAPQMHPHPFASGQPRVYPLDDLFVLKKDDIPVGVLWLRDYNDFQLLESAWFGELIFLWIQPEFRGLGVWPLVSEFAKKWAVDAKKSHLMGRCRKPSRRMAELFERSGFTTDGVTPSGMSVHTWRC</sequence>
<accession>A0A7W2F739</accession>
<dbReference type="AlphaFoldDB" id="A0A7W2F739"/>
<dbReference type="Pfam" id="PF00583">
    <property type="entry name" value="Acetyltransf_1"/>
    <property type="match status" value="1"/>
</dbReference>
<protein>
    <submittedName>
        <fullName evidence="2">GNAT family N-acetyltransferase</fullName>
    </submittedName>
</protein>
<comment type="caution">
    <text evidence="2">The sequence shown here is derived from an EMBL/GenBank/DDBJ whole genome shotgun (WGS) entry which is preliminary data.</text>
</comment>
<dbReference type="PROSITE" id="PS51186">
    <property type="entry name" value="GNAT"/>
    <property type="match status" value="1"/>
</dbReference>
<keyword evidence="3" id="KW-1185">Reference proteome</keyword>
<dbReference type="CDD" id="cd04301">
    <property type="entry name" value="NAT_SF"/>
    <property type="match status" value="1"/>
</dbReference>
<evidence type="ECO:0000313" key="3">
    <source>
        <dbReference type="Proteomes" id="UP000573499"/>
    </source>
</evidence>
<dbReference type="InterPro" id="IPR000182">
    <property type="entry name" value="GNAT_dom"/>
</dbReference>
<dbReference type="EMBL" id="JACEZU010000002">
    <property type="protein sequence ID" value="MBA5686333.1"/>
    <property type="molecule type" value="Genomic_DNA"/>
</dbReference>
<dbReference type="InterPro" id="IPR016181">
    <property type="entry name" value="Acyl_CoA_acyltransferase"/>
</dbReference>
<dbReference type="GO" id="GO:0016747">
    <property type="term" value="F:acyltransferase activity, transferring groups other than amino-acyl groups"/>
    <property type="evidence" value="ECO:0007669"/>
    <property type="project" value="InterPro"/>
</dbReference>
<evidence type="ECO:0000259" key="1">
    <source>
        <dbReference type="PROSITE" id="PS51186"/>
    </source>
</evidence>